<dbReference type="SUPFAM" id="SSF54368">
    <property type="entry name" value="Glutamine synthetase, N-terminal domain"/>
    <property type="match status" value="1"/>
</dbReference>
<gene>
    <name evidence="10" type="primary">puuA_1</name>
    <name evidence="10" type="ORF">NCTC9073_00102</name>
</gene>
<dbReference type="InterPro" id="IPR008146">
    <property type="entry name" value="Gln_synth_cat_dom"/>
</dbReference>
<dbReference type="EC" id="6.3.1.11" evidence="10"/>
<accession>A0A2X1MUV0</accession>
<evidence type="ECO:0000313" key="11">
    <source>
        <dbReference type="Proteomes" id="UP000250780"/>
    </source>
</evidence>
<evidence type="ECO:0000313" key="10">
    <source>
        <dbReference type="EMBL" id="SPX08872.1"/>
    </source>
</evidence>
<keyword evidence="3" id="KW-0547">Nucleotide-binding</keyword>
<comment type="similarity">
    <text evidence="6 7">Belongs to the glutamine synthetase family.</text>
</comment>
<name>A0A2X1MUV0_ECOLX</name>
<dbReference type="Gene3D" id="3.30.590.10">
    <property type="entry name" value="Glutamine synthetase/guanido kinase, catalytic domain"/>
    <property type="match status" value="1"/>
</dbReference>
<dbReference type="Gene3D" id="3.10.20.70">
    <property type="entry name" value="Glutamine synthetase, N-terminal domain"/>
    <property type="match status" value="1"/>
</dbReference>
<dbReference type="SMART" id="SM01230">
    <property type="entry name" value="Gln-synt_C"/>
    <property type="match status" value="1"/>
</dbReference>
<dbReference type="FunFam" id="3.10.20.70:FF:000008">
    <property type="entry name" value="Gamma-glutamylputrescine synthetase PuuA"/>
    <property type="match status" value="1"/>
</dbReference>
<dbReference type="GO" id="GO:0004356">
    <property type="term" value="F:glutamine synthetase activity"/>
    <property type="evidence" value="ECO:0007669"/>
    <property type="project" value="UniProtKB-EC"/>
</dbReference>
<dbReference type="PROSITE" id="PS51986">
    <property type="entry name" value="GS_BETA_GRASP"/>
    <property type="match status" value="1"/>
</dbReference>
<dbReference type="InterPro" id="IPR027303">
    <property type="entry name" value="Gln_synth_gly_rich_site"/>
</dbReference>
<dbReference type="Pfam" id="PF00120">
    <property type="entry name" value="Gln-synt_C"/>
    <property type="match status" value="1"/>
</dbReference>
<evidence type="ECO:0000256" key="3">
    <source>
        <dbReference type="ARBA" id="ARBA00022741"/>
    </source>
</evidence>
<dbReference type="Proteomes" id="UP000250780">
    <property type="component" value="Unassembled WGS sequence"/>
</dbReference>
<dbReference type="EMBL" id="UASD01000002">
    <property type="protein sequence ID" value="SPX08872.1"/>
    <property type="molecule type" value="Genomic_DNA"/>
</dbReference>
<dbReference type="SUPFAM" id="SSF55931">
    <property type="entry name" value="Glutamine synthetase/guanido kinase"/>
    <property type="match status" value="1"/>
</dbReference>
<dbReference type="GO" id="GO:0005524">
    <property type="term" value="F:ATP binding"/>
    <property type="evidence" value="ECO:0007669"/>
    <property type="project" value="UniProtKB-KW"/>
</dbReference>
<keyword evidence="4" id="KW-0067">ATP-binding</keyword>
<feature type="domain" description="GS catalytic" evidence="9">
    <location>
        <begin position="136"/>
        <end position="313"/>
    </location>
</feature>
<dbReference type="PANTHER" id="PTHR43785:SF12">
    <property type="entry name" value="TYPE-1 GLUTAMINE SYNTHETASE 2"/>
    <property type="match status" value="1"/>
</dbReference>
<dbReference type="EC" id="6.3.1.2" evidence="10"/>
<dbReference type="GO" id="GO:0006598">
    <property type="term" value="P:polyamine catabolic process"/>
    <property type="evidence" value="ECO:0007669"/>
    <property type="project" value="TreeGrafter"/>
</dbReference>
<dbReference type="InterPro" id="IPR008147">
    <property type="entry name" value="Gln_synt_N"/>
</dbReference>
<keyword evidence="5" id="KW-0460">Magnesium</keyword>
<dbReference type="AlphaFoldDB" id="A0A2X1MUV0"/>
<dbReference type="PANTHER" id="PTHR43785">
    <property type="entry name" value="GAMMA-GLUTAMYLPUTRESCINE SYNTHETASE"/>
    <property type="match status" value="1"/>
</dbReference>
<evidence type="ECO:0000256" key="5">
    <source>
        <dbReference type="ARBA" id="ARBA00022842"/>
    </source>
</evidence>
<evidence type="ECO:0000256" key="7">
    <source>
        <dbReference type="RuleBase" id="RU000384"/>
    </source>
</evidence>
<proteinExistence type="inferred from homology"/>
<evidence type="ECO:0000259" key="8">
    <source>
        <dbReference type="PROSITE" id="PS51986"/>
    </source>
</evidence>
<dbReference type="PROSITE" id="PS51987">
    <property type="entry name" value="GS_CATALYTIC"/>
    <property type="match status" value="1"/>
</dbReference>
<dbReference type="GO" id="GO:0034024">
    <property type="term" value="F:glutamate-putrescine ligase activity"/>
    <property type="evidence" value="ECO:0007669"/>
    <property type="project" value="UniProtKB-EC"/>
</dbReference>
<dbReference type="InterPro" id="IPR036651">
    <property type="entry name" value="Gln_synt_N_sf"/>
</dbReference>
<sequence length="313" mass="34916">METNIVEVENFVQQSEERRGSAFTQEVKRYLERYPNTQYVDVLLTDLNGCFRGKRIPVSSLKKLEKGCYFPASVFAMDILGNVVEEAGLGQEMGEPDRTCVPVLGSLTPSAADPEFIGQMLLTMVDEDGAPFDVGPRNVLNRLWQQLRQRGLFPVVAVELEFYLLDRQRDAEGYLQPPCAPGTDDRNTQSQVYSVDNLNHFADVLNDIDELAQLQLIPADGAVAEASPGQFEINLYHTDNVLEACDDALALKRLVRLMAEKHKMHATFMAKPYEEHAGSGMHIHISMQNNRGENVLSDAEGEDSPLLKKMLAG</sequence>
<organism evidence="10 11">
    <name type="scientific">Escherichia coli</name>
    <dbReference type="NCBI Taxonomy" id="562"/>
    <lineage>
        <taxon>Bacteria</taxon>
        <taxon>Pseudomonadati</taxon>
        <taxon>Pseudomonadota</taxon>
        <taxon>Gammaproteobacteria</taxon>
        <taxon>Enterobacterales</taxon>
        <taxon>Enterobacteriaceae</taxon>
        <taxon>Escherichia</taxon>
    </lineage>
</organism>
<feature type="domain" description="GS beta-grasp" evidence="8">
    <location>
        <begin position="35"/>
        <end position="129"/>
    </location>
</feature>
<dbReference type="GO" id="GO:0006542">
    <property type="term" value="P:glutamine biosynthetic process"/>
    <property type="evidence" value="ECO:0007669"/>
    <property type="project" value="InterPro"/>
</dbReference>
<evidence type="ECO:0000256" key="2">
    <source>
        <dbReference type="ARBA" id="ARBA00022598"/>
    </source>
</evidence>
<evidence type="ECO:0000256" key="4">
    <source>
        <dbReference type="ARBA" id="ARBA00022840"/>
    </source>
</evidence>
<evidence type="ECO:0000256" key="6">
    <source>
        <dbReference type="PROSITE-ProRule" id="PRU01330"/>
    </source>
</evidence>
<reference evidence="10 11" key="1">
    <citation type="submission" date="2018-06" db="EMBL/GenBank/DDBJ databases">
        <authorList>
            <consortium name="Pathogen Informatics"/>
            <person name="Doyle S."/>
        </authorList>
    </citation>
    <scope>NUCLEOTIDE SEQUENCE [LARGE SCALE GENOMIC DNA]</scope>
    <source>
        <strain evidence="10 11">NCTC9073</strain>
    </source>
</reference>
<evidence type="ECO:0000256" key="1">
    <source>
        <dbReference type="ARBA" id="ARBA00001946"/>
    </source>
</evidence>
<comment type="cofactor">
    <cofactor evidence="1">
        <name>Mg(2+)</name>
        <dbReference type="ChEBI" id="CHEBI:18420"/>
    </cofactor>
</comment>
<dbReference type="PROSITE" id="PS00181">
    <property type="entry name" value="GLNA_ATP"/>
    <property type="match status" value="1"/>
</dbReference>
<keyword evidence="2 10" id="KW-0436">Ligase</keyword>
<protein>
    <submittedName>
        <fullName evidence="10">Glutamine synthetase</fullName>
        <ecNumber evidence="10">6.3.1.11</ecNumber>
        <ecNumber evidence="10">6.3.1.2</ecNumber>
    </submittedName>
</protein>
<dbReference type="InterPro" id="IPR014746">
    <property type="entry name" value="Gln_synth/guanido_kin_cat_dom"/>
</dbReference>
<evidence type="ECO:0000259" key="9">
    <source>
        <dbReference type="PROSITE" id="PS51987"/>
    </source>
</evidence>